<evidence type="ECO:0000313" key="7">
    <source>
        <dbReference type="EMBL" id="QBC44642.1"/>
    </source>
</evidence>
<protein>
    <submittedName>
        <fullName evidence="7">Carbohydrate kinase</fullName>
    </submittedName>
</protein>
<dbReference type="InterPro" id="IPR002173">
    <property type="entry name" value="Carboh/pur_kinase_PfkB_CS"/>
</dbReference>
<dbReference type="CDD" id="cd01167">
    <property type="entry name" value="bac_FRK"/>
    <property type="match status" value="1"/>
</dbReference>
<accession>A0A7G3GC94</accession>
<dbReference type="InterPro" id="IPR050306">
    <property type="entry name" value="PfkB_Carbo_kinase"/>
</dbReference>
<dbReference type="PROSITE" id="PS00584">
    <property type="entry name" value="PFKB_KINASES_2"/>
    <property type="match status" value="1"/>
</dbReference>
<keyword evidence="3" id="KW-0547">Nucleotide-binding</keyword>
<dbReference type="Gene3D" id="3.40.1190.20">
    <property type="match status" value="1"/>
</dbReference>
<feature type="domain" description="Carbohydrate kinase PfkB" evidence="6">
    <location>
        <begin position="19"/>
        <end position="295"/>
    </location>
</feature>
<dbReference type="RefSeq" id="WP_130107173.1">
    <property type="nucleotide sequence ID" value="NZ_CP025781.1"/>
</dbReference>
<dbReference type="AlphaFoldDB" id="A0A7G3GC94"/>
<dbReference type="GO" id="GO:0016301">
    <property type="term" value="F:kinase activity"/>
    <property type="evidence" value="ECO:0007669"/>
    <property type="project" value="UniProtKB-KW"/>
</dbReference>
<dbReference type="Proteomes" id="UP000515917">
    <property type="component" value="Chromosome"/>
</dbReference>
<dbReference type="PANTHER" id="PTHR43085">
    <property type="entry name" value="HEXOKINASE FAMILY MEMBER"/>
    <property type="match status" value="1"/>
</dbReference>
<keyword evidence="5" id="KW-0067">ATP-binding</keyword>
<proteinExistence type="inferred from homology"/>
<keyword evidence="8" id="KW-1185">Reference proteome</keyword>
<dbReference type="InterPro" id="IPR011611">
    <property type="entry name" value="PfkB_dom"/>
</dbReference>
<dbReference type="GO" id="GO:0005524">
    <property type="term" value="F:ATP binding"/>
    <property type="evidence" value="ECO:0007669"/>
    <property type="project" value="UniProtKB-KW"/>
</dbReference>
<keyword evidence="2" id="KW-0808">Transferase</keyword>
<evidence type="ECO:0000256" key="1">
    <source>
        <dbReference type="ARBA" id="ARBA00010688"/>
    </source>
</evidence>
<evidence type="ECO:0000256" key="5">
    <source>
        <dbReference type="ARBA" id="ARBA00022840"/>
    </source>
</evidence>
<sequence length="306" mass="32685">MNQPSIRPLPRFIAAGEALTDMIKTEGNHWQSKVGGSTWNVSRVLASLGVASAFAGAISKDCFGQDLYQASSQAGLDVRFLQQLDKSPLLAIVPASHPPQYFFIGEDSADLYFAPEALPVGWQSAVSWVHFGGISLARQPLGKRLLALAMELKQLGVKISYDPNFRILMDQEYDATFKAMSQLADVIKVSDEDLAGLFRSADIDQALKTLISWNPQASILYTRGAGGASLITPNTIVISAAIEINVADTVGAGDASIGGLIYSMMTWPGREAGEHLRFAIASGAAACMQHGASPPNLESIQALYLA</sequence>
<dbReference type="SUPFAM" id="SSF53613">
    <property type="entry name" value="Ribokinase-like"/>
    <property type="match status" value="1"/>
</dbReference>
<evidence type="ECO:0000313" key="8">
    <source>
        <dbReference type="Proteomes" id="UP000515917"/>
    </source>
</evidence>
<dbReference type="KEGG" id="ifl:C1H71_14640"/>
<evidence type="ECO:0000256" key="4">
    <source>
        <dbReference type="ARBA" id="ARBA00022777"/>
    </source>
</evidence>
<evidence type="ECO:0000259" key="6">
    <source>
        <dbReference type="Pfam" id="PF00294"/>
    </source>
</evidence>
<evidence type="ECO:0000256" key="2">
    <source>
        <dbReference type="ARBA" id="ARBA00022679"/>
    </source>
</evidence>
<dbReference type="InterPro" id="IPR029056">
    <property type="entry name" value="Ribokinase-like"/>
</dbReference>
<reference evidence="7 8" key="1">
    <citation type="submission" date="2018-01" db="EMBL/GenBank/DDBJ databases">
        <title>Genome sequence of Iodobacter sp. strain PCH194 isolated from Indian Trans-Himalaya.</title>
        <authorList>
            <person name="Kumar V."/>
            <person name="Thakur V."/>
            <person name="Kumar S."/>
            <person name="Singh D."/>
        </authorList>
    </citation>
    <scope>NUCLEOTIDE SEQUENCE [LARGE SCALE GENOMIC DNA]</scope>
    <source>
        <strain evidence="7 8">PCH194</strain>
    </source>
</reference>
<evidence type="ECO:0000256" key="3">
    <source>
        <dbReference type="ARBA" id="ARBA00022741"/>
    </source>
</evidence>
<dbReference type="Pfam" id="PF00294">
    <property type="entry name" value="PfkB"/>
    <property type="match status" value="1"/>
</dbReference>
<dbReference type="PANTHER" id="PTHR43085:SF1">
    <property type="entry name" value="PSEUDOURIDINE KINASE-RELATED"/>
    <property type="match status" value="1"/>
</dbReference>
<dbReference type="EMBL" id="CP025781">
    <property type="protein sequence ID" value="QBC44642.1"/>
    <property type="molecule type" value="Genomic_DNA"/>
</dbReference>
<gene>
    <name evidence="7" type="ORF">C1H71_14640</name>
</gene>
<organism evidence="7 8">
    <name type="scientific">Iodobacter fluviatilis</name>
    <dbReference type="NCBI Taxonomy" id="537"/>
    <lineage>
        <taxon>Bacteria</taxon>
        <taxon>Pseudomonadati</taxon>
        <taxon>Pseudomonadota</taxon>
        <taxon>Betaproteobacteria</taxon>
        <taxon>Neisseriales</taxon>
        <taxon>Chitinibacteraceae</taxon>
        <taxon>Iodobacter</taxon>
    </lineage>
</organism>
<name>A0A7G3GC94_9NEIS</name>
<keyword evidence="4 7" id="KW-0418">Kinase</keyword>
<comment type="similarity">
    <text evidence="1">Belongs to the carbohydrate kinase PfkB family.</text>
</comment>